<organism evidence="1 2">
    <name type="scientific">Candidatus Woesebacteria bacterium GW2011_GWB1_45_5</name>
    <dbReference type="NCBI Taxonomy" id="1618581"/>
    <lineage>
        <taxon>Bacteria</taxon>
        <taxon>Candidatus Woeseibacteriota</taxon>
    </lineage>
</organism>
<comment type="caution">
    <text evidence="1">The sequence shown here is derived from an EMBL/GenBank/DDBJ whole genome shotgun (WGS) entry which is preliminary data.</text>
</comment>
<proteinExistence type="predicted"/>
<evidence type="ECO:0000313" key="1">
    <source>
        <dbReference type="EMBL" id="KKU09556.1"/>
    </source>
</evidence>
<evidence type="ECO:0000313" key="2">
    <source>
        <dbReference type="Proteomes" id="UP000034329"/>
    </source>
</evidence>
<dbReference type="AlphaFoldDB" id="A0A0G1MMI4"/>
<name>A0A0G1MMI4_9BACT</name>
<dbReference type="EMBL" id="LCLA01000037">
    <property type="protein sequence ID" value="KKU09556.1"/>
    <property type="molecule type" value="Genomic_DNA"/>
</dbReference>
<reference evidence="1 2" key="1">
    <citation type="journal article" date="2015" name="Nature">
        <title>rRNA introns, odd ribosomes, and small enigmatic genomes across a large radiation of phyla.</title>
        <authorList>
            <person name="Brown C.T."/>
            <person name="Hug L.A."/>
            <person name="Thomas B.C."/>
            <person name="Sharon I."/>
            <person name="Castelle C.J."/>
            <person name="Singh A."/>
            <person name="Wilkins M.J."/>
            <person name="Williams K.H."/>
            <person name="Banfield J.F."/>
        </authorList>
    </citation>
    <scope>NUCLEOTIDE SEQUENCE [LARGE SCALE GENOMIC DNA]</scope>
</reference>
<protein>
    <submittedName>
        <fullName evidence="1">Uncharacterized protein</fullName>
    </submittedName>
</protein>
<dbReference type="Proteomes" id="UP000034329">
    <property type="component" value="Unassembled WGS sequence"/>
</dbReference>
<sequence length="131" mass="14638">MVENLLFDAGEYLTLLESADLETHEPFPTVLEFVSKAKDGFYDPARTIKDRDRLAVETIETLLNVLGRIDNPSSVDNYEAFKQDLGRLDPLTKSFLRAASFKAETEAIKHLAPGEYSGSSLLRSQLMSLLV</sequence>
<accession>A0A0G1MMI4</accession>
<gene>
    <name evidence="1" type="ORF">UX13_C0037G0005</name>
</gene>